<evidence type="ECO:0000313" key="1">
    <source>
        <dbReference type="EMBL" id="SDC30522.1"/>
    </source>
</evidence>
<proteinExistence type="predicted"/>
<accession>A0A1G6KHE1</accession>
<dbReference type="InterPro" id="IPR005361">
    <property type="entry name" value="UPF0158"/>
</dbReference>
<dbReference type="OrthoDB" id="961309at2"/>
<gene>
    <name evidence="1" type="ORF">SAMN05216323_102511</name>
</gene>
<dbReference type="AlphaFoldDB" id="A0A1G6KHE1"/>
<dbReference type="EMBL" id="FMYP01000025">
    <property type="protein sequence ID" value="SDC30522.1"/>
    <property type="molecule type" value="Genomic_DNA"/>
</dbReference>
<dbReference type="STRING" id="1640674.SAMN05216323_102511"/>
<reference evidence="1 2" key="1">
    <citation type="submission" date="2016-09" db="EMBL/GenBank/DDBJ databases">
        <authorList>
            <person name="Capua I."/>
            <person name="De Benedictis P."/>
            <person name="Joannis T."/>
            <person name="Lombin L.H."/>
            <person name="Cattoli G."/>
        </authorList>
    </citation>
    <scope>NUCLEOTIDE SEQUENCE [LARGE SCALE GENOMIC DNA]</scope>
    <source>
        <strain evidence="1 2">A7P-90m</strain>
    </source>
</reference>
<name>A0A1G6KHE1_9BACT</name>
<sequence length="134" mass="15553">MLTIHGNTKLAITQELAVGRKCYYNTADESVIVEDDLAVEATKKAMKEHPEQYILFTPPADTTELELVKSFAPKVKNAEEKRHLIFALKRDNPMAYFKNFINKFSDERNAWFVFKKKHFVEMVDKRIEEINGGK</sequence>
<protein>
    <submittedName>
        <fullName evidence="1">Uncharacterized protein family (UPF0158)</fullName>
    </submittedName>
</protein>
<dbReference type="Proteomes" id="UP000199452">
    <property type="component" value="Unassembled WGS sequence"/>
</dbReference>
<organism evidence="1 2">
    <name type="scientific">Williamwhitmania taraxaci</name>
    <dbReference type="NCBI Taxonomy" id="1640674"/>
    <lineage>
        <taxon>Bacteria</taxon>
        <taxon>Pseudomonadati</taxon>
        <taxon>Bacteroidota</taxon>
        <taxon>Bacteroidia</taxon>
        <taxon>Bacteroidales</taxon>
        <taxon>Williamwhitmaniaceae</taxon>
        <taxon>Williamwhitmania</taxon>
    </lineage>
</organism>
<keyword evidence="2" id="KW-1185">Reference proteome</keyword>
<evidence type="ECO:0000313" key="2">
    <source>
        <dbReference type="Proteomes" id="UP000199452"/>
    </source>
</evidence>
<dbReference type="RefSeq" id="WP_092437781.1">
    <property type="nucleotide sequence ID" value="NZ_FMYP01000025.1"/>
</dbReference>
<dbReference type="Pfam" id="PF03682">
    <property type="entry name" value="UPF0158"/>
    <property type="match status" value="1"/>
</dbReference>